<name>A0A7J6WR11_THATH</name>
<gene>
    <name evidence="1" type="ORF">FRX31_011010</name>
</gene>
<dbReference type="Proteomes" id="UP000554482">
    <property type="component" value="Unassembled WGS sequence"/>
</dbReference>
<feature type="non-terminal residue" evidence="1">
    <location>
        <position position="1"/>
    </location>
</feature>
<comment type="caution">
    <text evidence="1">The sequence shown here is derived from an EMBL/GenBank/DDBJ whole genome shotgun (WGS) entry which is preliminary data.</text>
</comment>
<protein>
    <submittedName>
        <fullName evidence="1">Uncharacterized protein</fullName>
    </submittedName>
</protein>
<sequence>ACHSGAIHSSKKARVTFVLENASLKKGVVGKLYDAKDNITIQTRLALVNANIFVNIKGLS</sequence>
<evidence type="ECO:0000313" key="1">
    <source>
        <dbReference type="EMBL" id="KAF5199403.1"/>
    </source>
</evidence>
<keyword evidence="2" id="KW-1185">Reference proteome</keyword>
<organism evidence="1 2">
    <name type="scientific">Thalictrum thalictroides</name>
    <name type="common">Rue-anemone</name>
    <name type="synonym">Anemone thalictroides</name>
    <dbReference type="NCBI Taxonomy" id="46969"/>
    <lineage>
        <taxon>Eukaryota</taxon>
        <taxon>Viridiplantae</taxon>
        <taxon>Streptophyta</taxon>
        <taxon>Embryophyta</taxon>
        <taxon>Tracheophyta</taxon>
        <taxon>Spermatophyta</taxon>
        <taxon>Magnoliopsida</taxon>
        <taxon>Ranunculales</taxon>
        <taxon>Ranunculaceae</taxon>
        <taxon>Thalictroideae</taxon>
        <taxon>Thalictrum</taxon>
    </lineage>
</organism>
<accession>A0A7J6WR11</accession>
<reference evidence="1 2" key="1">
    <citation type="submission" date="2020-06" db="EMBL/GenBank/DDBJ databases">
        <title>Transcriptomic and genomic resources for Thalictrum thalictroides and T. hernandezii: Facilitating candidate gene discovery in an emerging model plant lineage.</title>
        <authorList>
            <person name="Arias T."/>
            <person name="Riano-Pachon D.M."/>
            <person name="Di Stilio V.S."/>
        </authorList>
    </citation>
    <scope>NUCLEOTIDE SEQUENCE [LARGE SCALE GENOMIC DNA]</scope>
    <source>
        <strain evidence="2">cv. WT478/WT964</strain>
        <tissue evidence="1">Leaves</tissue>
    </source>
</reference>
<evidence type="ECO:0000313" key="2">
    <source>
        <dbReference type="Proteomes" id="UP000554482"/>
    </source>
</evidence>
<proteinExistence type="predicted"/>
<dbReference type="AlphaFoldDB" id="A0A7J6WR11"/>
<dbReference type="EMBL" id="JABWDY010012020">
    <property type="protein sequence ID" value="KAF5199403.1"/>
    <property type="molecule type" value="Genomic_DNA"/>
</dbReference>